<feature type="compositionally biased region" description="Basic and acidic residues" evidence="3">
    <location>
        <begin position="219"/>
        <end position="232"/>
    </location>
</feature>
<dbReference type="RefSeq" id="WP_237583897.1">
    <property type="nucleotide sequence ID" value="NZ_MAEI02000001.1"/>
</dbReference>
<evidence type="ECO:0000313" key="4">
    <source>
        <dbReference type="EMBL" id="MEO1780519.1"/>
    </source>
</evidence>
<proteinExistence type="inferred from homology"/>
<evidence type="ECO:0000256" key="3">
    <source>
        <dbReference type="SAM" id="MobiDB-lite"/>
    </source>
</evidence>
<dbReference type="PANTHER" id="PTHR34297">
    <property type="entry name" value="HYPOTHETICAL CYTOSOLIC PROTEIN-RELATED"/>
    <property type="match status" value="1"/>
</dbReference>
<evidence type="ECO:0000256" key="1">
    <source>
        <dbReference type="ARBA" id="ARBA00005721"/>
    </source>
</evidence>
<feature type="compositionally biased region" description="Basic and acidic residues" evidence="3">
    <location>
        <begin position="1"/>
        <end position="14"/>
    </location>
</feature>
<name>A0ABV0EXI3_9ENTE</name>
<dbReference type="Pfam" id="PF03780">
    <property type="entry name" value="Asp23"/>
    <property type="match status" value="1"/>
</dbReference>
<comment type="similarity">
    <text evidence="1">Belongs to the asp23 family.</text>
</comment>
<evidence type="ECO:0000256" key="2">
    <source>
        <dbReference type="ARBA" id="ARBA00039575"/>
    </source>
</evidence>
<feature type="region of interest" description="Disordered" evidence="3">
    <location>
        <begin position="1"/>
        <end position="68"/>
    </location>
</feature>
<dbReference type="PANTHER" id="PTHR34297:SF3">
    <property type="entry name" value="ALKALINE SHOCK PROTEIN 23"/>
    <property type="match status" value="1"/>
</dbReference>
<feature type="region of interest" description="Disordered" evidence="3">
    <location>
        <begin position="201"/>
        <end position="232"/>
    </location>
</feature>
<reference evidence="4 5" key="2">
    <citation type="submission" date="2024-02" db="EMBL/GenBank/DDBJ databases">
        <title>The Genome Sequence of Enterococcus diestrammenae JM9A.</title>
        <authorList>
            <person name="Earl A."/>
            <person name="Manson A."/>
            <person name="Gilmore M."/>
            <person name="Sanders J."/>
            <person name="Shea T."/>
            <person name="Howe W."/>
            <person name="Livny J."/>
            <person name="Cuomo C."/>
            <person name="Neafsey D."/>
            <person name="Birren B."/>
        </authorList>
    </citation>
    <scope>NUCLEOTIDE SEQUENCE [LARGE SCALE GENOMIC DNA]</scope>
    <source>
        <strain evidence="4 5">JM9A</strain>
    </source>
</reference>
<dbReference type="EMBL" id="MAEI02000001">
    <property type="protein sequence ID" value="MEO1780519.1"/>
    <property type="molecule type" value="Genomic_DNA"/>
</dbReference>
<dbReference type="InterPro" id="IPR005531">
    <property type="entry name" value="Asp23"/>
</dbReference>
<reference evidence="5" key="1">
    <citation type="submission" date="2016-06" db="EMBL/GenBank/DDBJ databases">
        <title>Four novel species of enterococci isolated from chicken manure.</title>
        <authorList>
            <person name="Van Tyne D."/>
        </authorList>
    </citation>
    <scope>NUCLEOTIDE SEQUENCE [LARGE SCALE GENOMIC DNA]</scope>
    <source>
        <strain evidence="5">JM9A</strain>
    </source>
</reference>
<gene>
    <name evidence="4" type="ORF">BAU18_000058</name>
</gene>
<protein>
    <recommendedName>
        <fullName evidence="2">Stress response regulator gls24 homolog</fullName>
    </recommendedName>
</protein>
<comment type="caution">
    <text evidence="4">The sequence shown here is derived from an EMBL/GenBank/DDBJ whole genome shotgun (WGS) entry which is preliminary data.</text>
</comment>
<accession>A0ABV0EXI3</accession>
<evidence type="ECO:0000313" key="5">
    <source>
        <dbReference type="Proteomes" id="UP001429357"/>
    </source>
</evidence>
<organism evidence="4 5">
    <name type="scientific">Enterococcus diestrammenae</name>
    <dbReference type="NCBI Taxonomy" id="1155073"/>
    <lineage>
        <taxon>Bacteria</taxon>
        <taxon>Bacillati</taxon>
        <taxon>Bacillota</taxon>
        <taxon>Bacilli</taxon>
        <taxon>Lactobacillales</taxon>
        <taxon>Enterococcaceae</taxon>
        <taxon>Enterococcus</taxon>
    </lineage>
</organism>
<feature type="compositionally biased region" description="Basic and acidic residues" evidence="3">
    <location>
        <begin position="32"/>
        <end position="68"/>
    </location>
</feature>
<keyword evidence="5" id="KW-1185">Reference proteome</keyword>
<dbReference type="Proteomes" id="UP001429357">
    <property type="component" value="Unassembled WGS sequence"/>
</dbReference>
<sequence>MVDKHKMNRPDDKLATLGAVPPPAEGINDYEQEVHETVKQFEKNRQPAHETHPGVKKDGPTSDSGDIRGELTYDDKVIQKIVGTAVDQIDGLLTVDGGFFSNIAEKLVNTDNVTSGIETEVGKEQVAVDMDVVIEYGRDIPEIANQIKQVIHDEVNNMTHLDVIEVNVHVVDIKTKNEYEADSETVQDKVTSAAKTTGRFAAKQTDKAKQVVNRGTNKAQEKIDKNNEPRVY</sequence>